<evidence type="ECO:0000313" key="3">
    <source>
        <dbReference type="EMBL" id="GIJ58136.1"/>
    </source>
</evidence>
<dbReference type="Pfam" id="PF06202">
    <property type="entry name" value="GDE_C"/>
    <property type="match status" value="1"/>
</dbReference>
<dbReference type="InterPro" id="IPR008928">
    <property type="entry name" value="6-hairpin_glycosidase_sf"/>
</dbReference>
<feature type="domain" description="Glycogen debranching enzyme C-terminal" evidence="1">
    <location>
        <begin position="286"/>
        <end position="635"/>
    </location>
</feature>
<gene>
    <name evidence="3" type="ORF">Vau01_056520</name>
</gene>
<comment type="caution">
    <text evidence="3">The sequence shown here is derived from an EMBL/GenBank/DDBJ whole genome shotgun (WGS) entry which is preliminary data.</text>
</comment>
<dbReference type="EMBL" id="BOPG01000034">
    <property type="protein sequence ID" value="GIJ58136.1"/>
    <property type="molecule type" value="Genomic_DNA"/>
</dbReference>
<dbReference type="Gene3D" id="1.50.10.10">
    <property type="match status" value="1"/>
</dbReference>
<evidence type="ECO:0000259" key="1">
    <source>
        <dbReference type="Pfam" id="PF06202"/>
    </source>
</evidence>
<dbReference type="InterPro" id="IPR024742">
    <property type="entry name" value="Glycogen_debranch_N"/>
</dbReference>
<proteinExistence type="predicted"/>
<sequence>MGNRSTFAFGPEVCADVTGPSGGAHREWLVADGTGGFASGTASLVRTRRYHGLLVVPGPNGRRMGLAALDAAVTIGGGTPVPLSAHEWASGVVSPAGHLHLELFEVVDGLPRWRWRIGDVVLERELAMVHGQTSLGVVHRLVSAPGPVRVALTALCTWRDAHGNRTASGAAPVQTRVANGAVVDDGYRLAGPGWRPRGEWWFDAHLREEAARGLDPIEDLWCAGSFTATLEPGDVMEVSAWAGDLRHQPPPATAVIAAARKRARSVVAAAKPHDDVDATLALAADAFIVKGPDVVAGYPWFDCWMRDALASYEGLFLRTGRAAEGAALLRRYASSPALVADLAQGACEAPLWLVHAVDRHVAATGDGHLGAELATPLDTILAGYAADDAPFAARLDPTDGLLALRPSDAAATWMNVRTHGHAVTPRDGKPVEVNALWVNALAALAKLTERAGQDARALWAGHDAAQRSFSKRYLAPAGWLYDVVDAQPAAYPLGGGTHLDDPVLRPNQLFAYALPYAPLDGADPAAVRAVSRSLLTPLGLRTLAPTEYGYQGRHAGPEPVRAEAYHQGTAWPWLIGVYVDACRAVGQPTTGLLRGLEAHLSEHGVGSVSEVVDGDAPYKASGCPFSAKSVAELIRARAALRT</sequence>
<dbReference type="SUPFAM" id="SSF48208">
    <property type="entry name" value="Six-hairpin glycosidases"/>
    <property type="match status" value="1"/>
</dbReference>
<dbReference type="GO" id="GO:0004134">
    <property type="term" value="F:4-alpha-glucanotransferase activity"/>
    <property type="evidence" value="ECO:0007669"/>
    <property type="project" value="InterPro"/>
</dbReference>
<dbReference type="Proteomes" id="UP000612585">
    <property type="component" value="Unassembled WGS sequence"/>
</dbReference>
<evidence type="ECO:0000313" key="4">
    <source>
        <dbReference type="Proteomes" id="UP000612585"/>
    </source>
</evidence>
<dbReference type="RefSeq" id="WP_203998456.1">
    <property type="nucleotide sequence ID" value="NZ_BOPG01000034.1"/>
</dbReference>
<feature type="domain" description="Glycogen debranching enzyme bacterial and archaeal type N-terminal" evidence="2">
    <location>
        <begin position="26"/>
        <end position="234"/>
    </location>
</feature>
<protein>
    <submittedName>
        <fullName evidence="3">Glycogen debranching protein</fullName>
    </submittedName>
</protein>
<dbReference type="GO" id="GO:0004135">
    <property type="term" value="F:amylo-alpha-1,6-glucosidase activity"/>
    <property type="evidence" value="ECO:0007669"/>
    <property type="project" value="InterPro"/>
</dbReference>
<name>A0A8J4E1Q2_9ACTN</name>
<dbReference type="InterPro" id="IPR032790">
    <property type="entry name" value="GDE_C"/>
</dbReference>
<dbReference type="AlphaFoldDB" id="A0A8J4E1Q2"/>
<dbReference type="PANTHER" id="PTHR10569">
    <property type="entry name" value="GLYCOGEN DEBRANCHING ENZYME"/>
    <property type="match status" value="1"/>
</dbReference>
<reference evidence="3" key="1">
    <citation type="submission" date="2021-01" db="EMBL/GenBank/DDBJ databases">
        <title>Whole genome shotgun sequence of Virgisporangium aurantiacum NBRC 16421.</title>
        <authorList>
            <person name="Komaki H."/>
            <person name="Tamura T."/>
        </authorList>
    </citation>
    <scope>NUCLEOTIDE SEQUENCE</scope>
    <source>
        <strain evidence="3">NBRC 16421</strain>
    </source>
</reference>
<organism evidence="3 4">
    <name type="scientific">Virgisporangium aurantiacum</name>
    <dbReference type="NCBI Taxonomy" id="175570"/>
    <lineage>
        <taxon>Bacteria</taxon>
        <taxon>Bacillati</taxon>
        <taxon>Actinomycetota</taxon>
        <taxon>Actinomycetes</taxon>
        <taxon>Micromonosporales</taxon>
        <taxon>Micromonosporaceae</taxon>
        <taxon>Virgisporangium</taxon>
    </lineage>
</organism>
<dbReference type="InterPro" id="IPR012341">
    <property type="entry name" value="6hp_glycosidase-like_sf"/>
</dbReference>
<dbReference type="GO" id="GO:0005980">
    <property type="term" value="P:glycogen catabolic process"/>
    <property type="evidence" value="ECO:0007669"/>
    <property type="project" value="InterPro"/>
</dbReference>
<dbReference type="InterPro" id="IPR010401">
    <property type="entry name" value="AGL/Gdb1"/>
</dbReference>
<accession>A0A8J4E1Q2</accession>
<dbReference type="Pfam" id="PF12439">
    <property type="entry name" value="GDE_N"/>
    <property type="match status" value="1"/>
</dbReference>
<keyword evidence="4" id="KW-1185">Reference proteome</keyword>
<dbReference type="PANTHER" id="PTHR10569:SF2">
    <property type="entry name" value="GLYCOGEN DEBRANCHING ENZYME"/>
    <property type="match status" value="1"/>
</dbReference>
<evidence type="ECO:0000259" key="2">
    <source>
        <dbReference type="Pfam" id="PF12439"/>
    </source>
</evidence>